<organism evidence="1 2">
    <name type="scientific">Loigolactobacillus coryniformis</name>
    <dbReference type="NCBI Taxonomy" id="1610"/>
    <lineage>
        <taxon>Bacteria</taxon>
        <taxon>Bacillati</taxon>
        <taxon>Bacillota</taxon>
        <taxon>Bacilli</taxon>
        <taxon>Lactobacillales</taxon>
        <taxon>Lactobacillaceae</taxon>
        <taxon>Loigolactobacillus</taxon>
    </lineage>
</organism>
<protein>
    <recommendedName>
        <fullName evidence="3">Chromosome segregation ATPase</fullName>
    </recommendedName>
</protein>
<name>A0A5B8TKW7_9LACO</name>
<evidence type="ECO:0000313" key="2">
    <source>
        <dbReference type="Proteomes" id="UP000321772"/>
    </source>
</evidence>
<accession>A0A5B8TKW7</accession>
<dbReference type="EMBL" id="CP042392">
    <property type="protein sequence ID" value="QEA54442.1"/>
    <property type="molecule type" value="Genomic_DNA"/>
</dbReference>
<dbReference type="Proteomes" id="UP000321772">
    <property type="component" value="Chromosome"/>
</dbReference>
<proteinExistence type="predicted"/>
<evidence type="ECO:0000313" key="1">
    <source>
        <dbReference type="EMBL" id="QEA54442.1"/>
    </source>
</evidence>
<gene>
    <name evidence="1" type="ORF">FGL77_06670</name>
</gene>
<sequence length="209" mass="23240">MKVDLRPADVTADVITEACDLFAEKRPALTKEVQRRLDLLANDAEVADDDAQFMQRATDLLDTRQWSAFHVLIKRRQSGDDDFEEVDDKFVRSGGSGAEKAQAMVLPLLLVPKMFLQQSSVSDVPYLVMFDEFADKLDPETAKAFARTIANFGFDFIATMPSGAQNKILADGVANIAYEVIAAAQQNDGKFHTNRVVPVLRWQEATPDD</sequence>
<dbReference type="Pfam" id="PF13558">
    <property type="entry name" value="SbcC_Walker_B"/>
    <property type="match status" value="1"/>
</dbReference>
<dbReference type="AlphaFoldDB" id="A0A5B8TKW7"/>
<evidence type="ECO:0008006" key="3">
    <source>
        <dbReference type="Google" id="ProtNLM"/>
    </source>
</evidence>
<reference evidence="1 2" key="1">
    <citation type="submission" date="2019-06" db="EMBL/GenBank/DDBJ databases">
        <title>Genome analyses of bacteria isolated from kimchi.</title>
        <authorList>
            <person name="Lee S."/>
            <person name="Ahn S."/>
            <person name="Roh S."/>
        </authorList>
    </citation>
    <scope>NUCLEOTIDE SEQUENCE [LARGE SCALE GENOMIC DNA]</scope>
    <source>
        <strain evidence="1 2">CBA3616</strain>
    </source>
</reference>